<protein>
    <submittedName>
        <fullName evidence="1">Uncharacterized protein</fullName>
    </submittedName>
</protein>
<sequence length="209" mass="23561">MIAEFENAVLREPSRVAVPGGTIHPLTKYVMNYISLISDYKQTLGELIISKPTTGCRHCDSTAPDMDFTDHEGQSTLKETDVEAACASATHPTADVFIIFASYRSYPDNNLVKLEIKTEEDDQAVLLEGGFTKSASLKQHATFIKANLIRFVTMEELQLRSFHVPVYALLIIVSAVTPLKKQSDKFAFSGKSILYLNRHQTEEWERWMQ</sequence>
<gene>
    <name evidence="1" type="ORF">L1987_70645</name>
</gene>
<dbReference type="Proteomes" id="UP001056120">
    <property type="component" value="Linkage Group LG24"/>
</dbReference>
<reference evidence="2" key="1">
    <citation type="journal article" date="2022" name="Mol. Ecol. Resour.">
        <title>The genomes of chicory, endive, great burdock and yacon provide insights into Asteraceae palaeo-polyploidization history and plant inulin production.</title>
        <authorList>
            <person name="Fan W."/>
            <person name="Wang S."/>
            <person name="Wang H."/>
            <person name="Wang A."/>
            <person name="Jiang F."/>
            <person name="Liu H."/>
            <person name="Zhao H."/>
            <person name="Xu D."/>
            <person name="Zhang Y."/>
        </authorList>
    </citation>
    <scope>NUCLEOTIDE SEQUENCE [LARGE SCALE GENOMIC DNA]</scope>
    <source>
        <strain evidence="2">cv. Yunnan</strain>
    </source>
</reference>
<reference evidence="1 2" key="2">
    <citation type="journal article" date="2022" name="Mol. Ecol. Resour.">
        <title>The genomes of chicory, endive, great burdock and yacon provide insights into Asteraceae paleo-polyploidization history and plant inulin production.</title>
        <authorList>
            <person name="Fan W."/>
            <person name="Wang S."/>
            <person name="Wang H."/>
            <person name="Wang A."/>
            <person name="Jiang F."/>
            <person name="Liu H."/>
            <person name="Zhao H."/>
            <person name="Xu D."/>
            <person name="Zhang Y."/>
        </authorList>
    </citation>
    <scope>NUCLEOTIDE SEQUENCE [LARGE SCALE GENOMIC DNA]</scope>
    <source>
        <strain evidence="2">cv. Yunnan</strain>
        <tissue evidence="1">Leaves</tissue>
    </source>
</reference>
<dbReference type="EMBL" id="CM042041">
    <property type="protein sequence ID" value="KAI3712096.1"/>
    <property type="molecule type" value="Genomic_DNA"/>
</dbReference>
<evidence type="ECO:0000313" key="2">
    <source>
        <dbReference type="Proteomes" id="UP001056120"/>
    </source>
</evidence>
<proteinExistence type="predicted"/>
<name>A0ACB9AQT9_9ASTR</name>
<organism evidence="1 2">
    <name type="scientific">Smallanthus sonchifolius</name>
    <dbReference type="NCBI Taxonomy" id="185202"/>
    <lineage>
        <taxon>Eukaryota</taxon>
        <taxon>Viridiplantae</taxon>
        <taxon>Streptophyta</taxon>
        <taxon>Embryophyta</taxon>
        <taxon>Tracheophyta</taxon>
        <taxon>Spermatophyta</taxon>
        <taxon>Magnoliopsida</taxon>
        <taxon>eudicotyledons</taxon>
        <taxon>Gunneridae</taxon>
        <taxon>Pentapetalae</taxon>
        <taxon>asterids</taxon>
        <taxon>campanulids</taxon>
        <taxon>Asterales</taxon>
        <taxon>Asteraceae</taxon>
        <taxon>Asteroideae</taxon>
        <taxon>Heliantheae alliance</taxon>
        <taxon>Millerieae</taxon>
        <taxon>Smallanthus</taxon>
    </lineage>
</organism>
<evidence type="ECO:0000313" key="1">
    <source>
        <dbReference type="EMBL" id="KAI3712096.1"/>
    </source>
</evidence>
<accession>A0ACB9AQT9</accession>
<comment type="caution">
    <text evidence="1">The sequence shown here is derived from an EMBL/GenBank/DDBJ whole genome shotgun (WGS) entry which is preliminary data.</text>
</comment>
<keyword evidence="2" id="KW-1185">Reference proteome</keyword>